<keyword evidence="2" id="KW-0812">Transmembrane</keyword>
<evidence type="ECO:0000313" key="5">
    <source>
        <dbReference type="Proteomes" id="UP001596067"/>
    </source>
</evidence>
<name>A0ABW1F6D1_9ACTN</name>
<evidence type="ECO:0000256" key="1">
    <source>
        <dbReference type="SAM" id="MobiDB-lite"/>
    </source>
</evidence>
<evidence type="ECO:0008006" key="6">
    <source>
        <dbReference type="Google" id="ProtNLM"/>
    </source>
</evidence>
<feature type="chain" id="PRO_5046046371" description="Gram-positive cocci surface proteins LPxTG domain-containing protein" evidence="3">
    <location>
        <begin position="26"/>
        <end position="428"/>
    </location>
</feature>
<organism evidence="4 5">
    <name type="scientific">Kitasatospora aburaviensis</name>
    <dbReference type="NCBI Taxonomy" id="67265"/>
    <lineage>
        <taxon>Bacteria</taxon>
        <taxon>Bacillati</taxon>
        <taxon>Actinomycetota</taxon>
        <taxon>Actinomycetes</taxon>
        <taxon>Kitasatosporales</taxon>
        <taxon>Streptomycetaceae</taxon>
        <taxon>Kitasatospora</taxon>
    </lineage>
</organism>
<accession>A0ABW1F6D1</accession>
<feature type="compositionally biased region" description="Low complexity" evidence="1">
    <location>
        <begin position="341"/>
        <end position="356"/>
    </location>
</feature>
<keyword evidence="2" id="KW-0472">Membrane</keyword>
<feature type="signal peptide" evidence="3">
    <location>
        <begin position="1"/>
        <end position="25"/>
    </location>
</feature>
<comment type="caution">
    <text evidence="4">The sequence shown here is derived from an EMBL/GenBank/DDBJ whole genome shotgun (WGS) entry which is preliminary data.</text>
</comment>
<sequence>MRLRHALLAATLVASPLVLALPAQAAGSDAEPGVQIDGFSTVEAGGGWSEGTVTVRNDADAAVTGQHLVLYFGSRMLGLDQVAAEYADGAAGTWQPVKLVDQDLGAKPGGHQGVAADLTGAEVELQPHSVHTFKLRFKLLQSAHTGPEIDVSLDAYLAPTFGRDGLARDWTAQASKQVGTTGLTTAVNGLPGSVPADGKAHPFTVSIKTANKFDWHLDRALFFLWAGQGVGSTEGPAACDAQLELQDPKDGSWHQVGLAARGLEGRDVDLARYGTGPVDNRVINARLTLGANFKTSADARLGFGQFPGAGPVLFWAEQKLAATAVAGAPACVDPNAPAPKPTATTPAPTAPAPATAAPSVAPAAAVTASPTATASAAPRAATGNAGTTGRTELADTGAPDVTVPTVLGAGLLAVGAAAITVARRARRS</sequence>
<feature type="transmembrane region" description="Helical" evidence="2">
    <location>
        <begin position="401"/>
        <end position="422"/>
    </location>
</feature>
<gene>
    <name evidence="4" type="ORF">ACFP0N_28080</name>
</gene>
<feature type="compositionally biased region" description="Low complexity" evidence="1">
    <location>
        <begin position="370"/>
        <end position="391"/>
    </location>
</feature>
<evidence type="ECO:0000256" key="2">
    <source>
        <dbReference type="SAM" id="Phobius"/>
    </source>
</evidence>
<dbReference type="RefSeq" id="WP_313764789.1">
    <property type="nucleotide sequence ID" value="NZ_BAAAVH010000021.1"/>
</dbReference>
<keyword evidence="3" id="KW-0732">Signal</keyword>
<keyword evidence="5" id="KW-1185">Reference proteome</keyword>
<reference evidence="5" key="1">
    <citation type="journal article" date="2019" name="Int. J. Syst. Evol. Microbiol.">
        <title>The Global Catalogue of Microorganisms (GCM) 10K type strain sequencing project: providing services to taxonomists for standard genome sequencing and annotation.</title>
        <authorList>
            <consortium name="The Broad Institute Genomics Platform"/>
            <consortium name="The Broad Institute Genome Sequencing Center for Infectious Disease"/>
            <person name="Wu L."/>
            <person name="Ma J."/>
        </authorList>
    </citation>
    <scope>NUCLEOTIDE SEQUENCE [LARGE SCALE GENOMIC DNA]</scope>
    <source>
        <strain evidence="5">CGMCC 4.1469</strain>
    </source>
</reference>
<keyword evidence="2" id="KW-1133">Transmembrane helix</keyword>
<evidence type="ECO:0000313" key="4">
    <source>
        <dbReference type="EMBL" id="MFC5888831.1"/>
    </source>
</evidence>
<dbReference type="Proteomes" id="UP001596067">
    <property type="component" value="Unassembled WGS sequence"/>
</dbReference>
<dbReference type="EMBL" id="JBHSOD010000046">
    <property type="protein sequence ID" value="MFC5888831.1"/>
    <property type="molecule type" value="Genomic_DNA"/>
</dbReference>
<proteinExistence type="predicted"/>
<evidence type="ECO:0000256" key="3">
    <source>
        <dbReference type="SAM" id="SignalP"/>
    </source>
</evidence>
<feature type="region of interest" description="Disordered" evidence="1">
    <location>
        <begin position="336"/>
        <end position="356"/>
    </location>
</feature>
<feature type="region of interest" description="Disordered" evidence="1">
    <location>
        <begin position="370"/>
        <end position="399"/>
    </location>
</feature>
<protein>
    <recommendedName>
        <fullName evidence="6">Gram-positive cocci surface proteins LPxTG domain-containing protein</fullName>
    </recommendedName>
</protein>